<dbReference type="CDD" id="cd08420">
    <property type="entry name" value="PBP2_CysL_like"/>
    <property type="match status" value="1"/>
</dbReference>
<name>A0ABV5ZAD5_9GAMM</name>
<dbReference type="InterPro" id="IPR036388">
    <property type="entry name" value="WH-like_DNA-bd_sf"/>
</dbReference>
<dbReference type="EMBL" id="JBHLZN010000002">
    <property type="protein sequence ID" value="MFB9886235.1"/>
    <property type="molecule type" value="Genomic_DNA"/>
</dbReference>
<evidence type="ECO:0000256" key="1">
    <source>
        <dbReference type="ARBA" id="ARBA00009437"/>
    </source>
</evidence>
<evidence type="ECO:0000259" key="5">
    <source>
        <dbReference type="PROSITE" id="PS50931"/>
    </source>
</evidence>
<evidence type="ECO:0000256" key="2">
    <source>
        <dbReference type="ARBA" id="ARBA00023015"/>
    </source>
</evidence>
<dbReference type="InterPro" id="IPR000847">
    <property type="entry name" value="LysR_HTH_N"/>
</dbReference>
<dbReference type="PANTHER" id="PTHR30126">
    <property type="entry name" value="HTH-TYPE TRANSCRIPTIONAL REGULATOR"/>
    <property type="match status" value="1"/>
</dbReference>
<dbReference type="Proteomes" id="UP001589628">
    <property type="component" value="Unassembled WGS sequence"/>
</dbReference>
<sequence>MHITLRQLQVFVSIAHAGGVSAAAEQIGLSQSATSMALAELENQLDAPLFDRIGRRLQLNALGQTQLPLAERILSQVREFEQVANQSVQGPLTIAASLTIGSYLLPGLAARYMQNYPEVDLQLRLRNTADVLSSVSRMEADLGLIEGLCQDERLECLPWRQDRLVIIAASDSPWAQQRIDRHTLLQAPWILREAGSGTRAIFEQAWGKDMPKLKVQLELGQQEAIKQAVMAGLGLGCLSALAVQDEVAHGKLCILDHAELDLSRWLSLVRLPHRYQSPAAQAWVQHLELPSA</sequence>
<dbReference type="RefSeq" id="WP_027311718.1">
    <property type="nucleotide sequence ID" value="NZ_JAUESS010000011.1"/>
</dbReference>
<dbReference type="SUPFAM" id="SSF46785">
    <property type="entry name" value="Winged helix' DNA-binding domain"/>
    <property type="match status" value="1"/>
</dbReference>
<evidence type="ECO:0000256" key="3">
    <source>
        <dbReference type="ARBA" id="ARBA00023125"/>
    </source>
</evidence>
<feature type="domain" description="HTH lysR-type" evidence="5">
    <location>
        <begin position="3"/>
        <end position="60"/>
    </location>
</feature>
<dbReference type="PROSITE" id="PS50931">
    <property type="entry name" value="HTH_LYSR"/>
    <property type="match status" value="1"/>
</dbReference>
<protein>
    <submittedName>
        <fullName evidence="6">LysR substrate-binding domain-containing protein</fullName>
    </submittedName>
</protein>
<dbReference type="Gene3D" id="1.10.10.10">
    <property type="entry name" value="Winged helix-like DNA-binding domain superfamily/Winged helix DNA-binding domain"/>
    <property type="match status" value="1"/>
</dbReference>
<keyword evidence="4" id="KW-0804">Transcription</keyword>
<evidence type="ECO:0000313" key="6">
    <source>
        <dbReference type="EMBL" id="MFB9886235.1"/>
    </source>
</evidence>
<keyword evidence="2" id="KW-0805">Transcription regulation</keyword>
<dbReference type="InterPro" id="IPR005119">
    <property type="entry name" value="LysR_subst-bd"/>
</dbReference>
<evidence type="ECO:0000313" key="7">
    <source>
        <dbReference type="Proteomes" id="UP001589628"/>
    </source>
</evidence>
<dbReference type="Pfam" id="PF00126">
    <property type="entry name" value="HTH_1"/>
    <property type="match status" value="1"/>
</dbReference>
<evidence type="ECO:0000256" key="4">
    <source>
        <dbReference type="ARBA" id="ARBA00023163"/>
    </source>
</evidence>
<dbReference type="PANTHER" id="PTHR30126:SF94">
    <property type="entry name" value="LYSR FAMILY TRANSCRIPTIONAL REGULATOR"/>
    <property type="match status" value="1"/>
</dbReference>
<dbReference type="Pfam" id="PF03466">
    <property type="entry name" value="LysR_substrate"/>
    <property type="match status" value="1"/>
</dbReference>
<gene>
    <name evidence="6" type="ORF">ACFFLH_07440</name>
</gene>
<accession>A0ABV5ZAD5</accession>
<comment type="similarity">
    <text evidence="1">Belongs to the LysR transcriptional regulatory family.</text>
</comment>
<dbReference type="InterPro" id="IPR036390">
    <property type="entry name" value="WH_DNA-bd_sf"/>
</dbReference>
<dbReference type="SUPFAM" id="SSF53850">
    <property type="entry name" value="Periplasmic binding protein-like II"/>
    <property type="match status" value="1"/>
</dbReference>
<dbReference type="PRINTS" id="PR00039">
    <property type="entry name" value="HTHLYSR"/>
</dbReference>
<dbReference type="Gene3D" id="3.40.190.290">
    <property type="match status" value="1"/>
</dbReference>
<keyword evidence="7" id="KW-1185">Reference proteome</keyword>
<comment type="caution">
    <text evidence="6">The sequence shown here is derived from an EMBL/GenBank/DDBJ whole genome shotgun (WGS) entry which is preliminary data.</text>
</comment>
<keyword evidence="3" id="KW-0238">DNA-binding</keyword>
<reference evidence="6 7" key="1">
    <citation type="submission" date="2024-09" db="EMBL/GenBank/DDBJ databases">
        <authorList>
            <person name="Sun Q."/>
            <person name="Mori K."/>
        </authorList>
    </citation>
    <scope>NUCLEOTIDE SEQUENCE [LARGE SCALE GENOMIC DNA]</scope>
    <source>
        <strain evidence="6 7">ATCC 51285</strain>
    </source>
</reference>
<proteinExistence type="inferred from homology"/>
<organism evidence="6 7">
    <name type="scientific">Balneatrix alpica</name>
    <dbReference type="NCBI Taxonomy" id="75684"/>
    <lineage>
        <taxon>Bacteria</taxon>
        <taxon>Pseudomonadati</taxon>
        <taxon>Pseudomonadota</taxon>
        <taxon>Gammaproteobacteria</taxon>
        <taxon>Oceanospirillales</taxon>
        <taxon>Balneatrichaceae</taxon>
        <taxon>Balneatrix</taxon>
    </lineage>
</organism>